<evidence type="ECO:0000313" key="1">
    <source>
        <dbReference type="EMBL" id="KAK7493247.1"/>
    </source>
</evidence>
<dbReference type="AlphaFoldDB" id="A0ABD0L1F9"/>
<proteinExistence type="predicted"/>
<name>A0ABD0L1F9_9CAEN</name>
<sequence length="132" mass="14604">MESDLLLQQTSHVAAGCSPVQHAGKTDHTRKMRQISYLLELSALPAHPRSRSCHGALIDRRLACRLPWPRLRLPGGTSWQVVASTFTADDCHVRWYHVRTTAGTVTSKAFSKGDSAHVTTRFDDVARSVPLS</sequence>
<accession>A0ABD0L1F9</accession>
<protein>
    <submittedName>
        <fullName evidence="1">Uncharacterized protein</fullName>
    </submittedName>
</protein>
<dbReference type="Proteomes" id="UP001519460">
    <property type="component" value="Unassembled WGS sequence"/>
</dbReference>
<keyword evidence="2" id="KW-1185">Reference proteome</keyword>
<dbReference type="EMBL" id="JACVVK020000095">
    <property type="protein sequence ID" value="KAK7493247.1"/>
    <property type="molecule type" value="Genomic_DNA"/>
</dbReference>
<gene>
    <name evidence="1" type="ORF">BaRGS_00015584</name>
</gene>
<comment type="caution">
    <text evidence="1">The sequence shown here is derived from an EMBL/GenBank/DDBJ whole genome shotgun (WGS) entry which is preliminary data.</text>
</comment>
<evidence type="ECO:0000313" key="2">
    <source>
        <dbReference type="Proteomes" id="UP001519460"/>
    </source>
</evidence>
<reference evidence="1 2" key="1">
    <citation type="journal article" date="2023" name="Sci. Data">
        <title>Genome assembly of the Korean intertidal mud-creeper Batillaria attramentaria.</title>
        <authorList>
            <person name="Patra A.K."/>
            <person name="Ho P.T."/>
            <person name="Jun S."/>
            <person name="Lee S.J."/>
            <person name="Kim Y."/>
            <person name="Won Y.J."/>
        </authorList>
    </citation>
    <scope>NUCLEOTIDE SEQUENCE [LARGE SCALE GENOMIC DNA]</scope>
    <source>
        <strain evidence="1">Wonlab-2016</strain>
    </source>
</reference>
<organism evidence="1 2">
    <name type="scientific">Batillaria attramentaria</name>
    <dbReference type="NCBI Taxonomy" id="370345"/>
    <lineage>
        <taxon>Eukaryota</taxon>
        <taxon>Metazoa</taxon>
        <taxon>Spiralia</taxon>
        <taxon>Lophotrochozoa</taxon>
        <taxon>Mollusca</taxon>
        <taxon>Gastropoda</taxon>
        <taxon>Caenogastropoda</taxon>
        <taxon>Sorbeoconcha</taxon>
        <taxon>Cerithioidea</taxon>
        <taxon>Batillariidae</taxon>
        <taxon>Batillaria</taxon>
    </lineage>
</organism>